<protein>
    <submittedName>
        <fullName evidence="2">EOG090X0BCY</fullName>
    </submittedName>
</protein>
<organism evidence="2">
    <name type="scientific">Daphnia longispina</name>
    <dbReference type="NCBI Taxonomy" id="42846"/>
    <lineage>
        <taxon>Eukaryota</taxon>
        <taxon>Metazoa</taxon>
        <taxon>Ecdysozoa</taxon>
        <taxon>Arthropoda</taxon>
        <taxon>Crustacea</taxon>
        <taxon>Branchiopoda</taxon>
        <taxon>Diplostraca</taxon>
        <taxon>Cladocera</taxon>
        <taxon>Anomopoda</taxon>
        <taxon>Daphniidae</taxon>
        <taxon>Daphnia</taxon>
    </lineage>
</organism>
<dbReference type="AlphaFoldDB" id="A0A4Y7M9F9"/>
<gene>
    <name evidence="2" type="primary">EOG090X0BCY</name>
</gene>
<dbReference type="InterPro" id="IPR006994">
    <property type="entry name" value="TCF25/Rqc1"/>
</dbReference>
<feature type="region of interest" description="Disordered" evidence="1">
    <location>
        <begin position="26"/>
        <end position="100"/>
    </location>
</feature>
<feature type="compositionally biased region" description="Basic and acidic residues" evidence="1">
    <location>
        <begin position="55"/>
        <end position="65"/>
    </location>
</feature>
<proteinExistence type="evidence at transcript level"/>
<evidence type="ECO:0000313" key="2">
    <source>
        <dbReference type="EMBL" id="SVE76582.1"/>
    </source>
</evidence>
<dbReference type="EMBL" id="LR006963">
    <property type="protein sequence ID" value="SVE76582.1"/>
    <property type="molecule type" value="mRNA"/>
</dbReference>
<feature type="compositionally biased region" description="Basic residues" evidence="1">
    <location>
        <begin position="87"/>
        <end position="99"/>
    </location>
</feature>
<accession>A0A4Y7M9F9</accession>
<feature type="compositionally biased region" description="Acidic residues" evidence="1">
    <location>
        <begin position="66"/>
        <end position="76"/>
    </location>
</feature>
<sequence>MSNRQLRKIHGEKDELSTLASNLRLEEEDLDDTPVTNVNGNRKKKPAVNMFDLLHYGEDSDKESVEEPPTPDESEEDTSHIVQTGTKPKKKTKTKKKKQILQLDGDGDDLDNEFLTNVPVSYGHFTPVSKQVSKNVLSLEQKNLNSDNELKKIFGSKVVVSAQKKKARGRAYVKSTWLINAKDNWSQIRKTGLSMSLDHTKDGCFYFKYEHNKEYRQIQYDFWDAVSSLNPANIVALVNMYPYHIDSLIQLSDICRMNADDPQMATELIERALYILESAFHPSFNLASGNCRLEYKQQENRAIFLAIFKHLVSIGLRGCYRTALEFCKLLYTLDLDSDPLAVILMLDFYAIKASEYSWFIEFFDTFESKKNLSQLPNMAFAIALAHFYHSKSDPKSLPFADDYLKQALLMFPGVLIPLLDKCSIQADGRVVRHEYFSPKTPFSHSPSLNNLIQLYVGRSFHLWKDAELLPWLERNANSCLNEVDSQPSIAQEYEEKRKKRYQGTPRNIYRHILLSDIKDATATLPQELADAGAVMSFDPLPPVDSVSSYSRPTRTNNTTAASQLEGGLISSFFRSLLPGFNPQEVVNNQQAVQRQPGRPPRPNIDLQEEEIVAEGAGAGANLQQSVATLVAAMRDLLSNIQLPDLPFNDSNDDEDEHSD</sequence>
<reference evidence="2" key="1">
    <citation type="submission" date="2018-08" db="EMBL/GenBank/DDBJ databases">
        <authorList>
            <person name="Cornetti L."/>
        </authorList>
    </citation>
    <scope>NUCLEOTIDE SEQUENCE</scope>
    <source>
        <strain evidence="2">FI-G-95-1_INB4-1</strain>
    </source>
</reference>
<dbReference type="GO" id="GO:1990112">
    <property type="term" value="C:RQC complex"/>
    <property type="evidence" value="ECO:0007669"/>
    <property type="project" value="TreeGrafter"/>
</dbReference>
<dbReference type="PANTHER" id="PTHR22684:SF0">
    <property type="entry name" value="RIBOSOME QUALITY CONTROL COMPLEX SUBUNIT TCF25"/>
    <property type="match status" value="1"/>
</dbReference>
<name>A0A4Y7M9F9_9CRUS</name>
<evidence type="ECO:0000256" key="1">
    <source>
        <dbReference type="SAM" id="MobiDB-lite"/>
    </source>
</evidence>
<dbReference type="Pfam" id="PF04910">
    <property type="entry name" value="Tcf25"/>
    <property type="match status" value="1"/>
</dbReference>
<dbReference type="PANTHER" id="PTHR22684">
    <property type="entry name" value="NULP1-RELATED"/>
    <property type="match status" value="1"/>
</dbReference>